<protein>
    <recommendedName>
        <fullName evidence="5">Peptidase M14 domain-containing protein</fullName>
    </recommendedName>
</protein>
<feature type="compositionally biased region" description="Polar residues" evidence="4">
    <location>
        <begin position="679"/>
        <end position="689"/>
    </location>
</feature>
<dbReference type="EMBL" id="CAJZBQ010000012">
    <property type="protein sequence ID" value="CAG9314670.1"/>
    <property type="molecule type" value="Genomic_DNA"/>
</dbReference>
<dbReference type="PANTHER" id="PTHR12756:SF11">
    <property type="entry name" value="CYTOSOLIC CARBOXYPEPTIDASE 1"/>
    <property type="match status" value="1"/>
</dbReference>
<dbReference type="InterPro" id="IPR040626">
    <property type="entry name" value="Pepdidase_M14_N"/>
</dbReference>
<dbReference type="GO" id="GO:0008270">
    <property type="term" value="F:zinc ion binding"/>
    <property type="evidence" value="ECO:0007669"/>
    <property type="project" value="InterPro"/>
</dbReference>
<keyword evidence="7" id="KW-1185">Reference proteome</keyword>
<evidence type="ECO:0000256" key="4">
    <source>
        <dbReference type="SAM" id="MobiDB-lite"/>
    </source>
</evidence>
<dbReference type="Proteomes" id="UP001162131">
    <property type="component" value="Unassembled WGS sequence"/>
</dbReference>
<evidence type="ECO:0000313" key="7">
    <source>
        <dbReference type="Proteomes" id="UP001162131"/>
    </source>
</evidence>
<dbReference type="Gene3D" id="2.60.40.3120">
    <property type="match status" value="1"/>
</dbReference>
<feature type="domain" description="Peptidase M14" evidence="5">
    <location>
        <begin position="280"/>
        <end position="531"/>
    </location>
</feature>
<gene>
    <name evidence="6" type="ORF">BSTOLATCC_MIC11668</name>
</gene>
<feature type="region of interest" description="Disordered" evidence="4">
    <location>
        <begin position="769"/>
        <end position="795"/>
    </location>
</feature>
<evidence type="ECO:0000259" key="5">
    <source>
        <dbReference type="PROSITE" id="PS52035"/>
    </source>
</evidence>
<dbReference type="SUPFAM" id="SSF53187">
    <property type="entry name" value="Zn-dependent exopeptidases"/>
    <property type="match status" value="1"/>
</dbReference>
<dbReference type="PROSITE" id="PS52035">
    <property type="entry name" value="PEPTIDASE_M14"/>
    <property type="match status" value="1"/>
</dbReference>
<sequence>MNETSEDSGFEQDSENDIIVESEIPNSTPTNKEFLRHPHHDSLECITPCLPLAQSGHSLEPDMIFGWRPNSLLQNSPVPLSFNFDKIPTKDAIFYGFRPEDSLELNDTYSGPNSYNFHIKPTIRQAWAAINKGKPKQNKRPFEGMKSELDPNELEFHSKFEGGNLDKVIKVKENEYDLYIRPDSNTYGHNQWYYFLIKNRSDSREIKLNIVNFSKRDSLYVQGMQPCILKNNSTKWTRGGYNIQYTQSKLNKLFVRKCYYSLSFEYNFSENEATYFAYSIPYSFSRLCHFVSELEKLRCVRKEILCKSLGGVEVPYLTVTDFESDEKKEFIFATARAHPGETHGSWAMEGFLKFITSNNKQAVDLRKRITFKILPMINIDGVILGNTRCSLAGSDLNRVFNNPNQKLHPTIFHLKSQVSTLAKNKKMIFYFDFHSHSKKKGVFMYAPHYPLHSDKYCKLKVLPKLMSESTEIFRYYSCKFKNDWNKRNAARLVIWKEFRLPFTYTMEISAFGYIDEERKTITFNEEIVQKVGKKLGKRIIEFIDMRDQEIKDREVRKQERLKRKEVGEVEVESSASSPVTKNKPRSMKEFISRIKEEPENVEDSSSSSDSSDDEQTEIERDKTEKKMNKNILYVFKQFECWLESPLINKKLAGSPSRGRKKEAQKPPLSALSKYFSRPPKTSSKLNRQSPVIRNESAIQYDSLEDIHRINKEAKHQSRIRDIAKLSYSRGLQAFRSREDSKNSSLFKKLEQKSMCIVSVSKKSKRLILRGEMKQSESQEDSPTNSSSSDIERQSVVKSRYPNQLTSIFGRQVPNFFARGKRQLLL</sequence>
<dbReference type="GO" id="GO:0006508">
    <property type="term" value="P:proteolysis"/>
    <property type="evidence" value="ECO:0007669"/>
    <property type="project" value="InterPro"/>
</dbReference>
<dbReference type="InterPro" id="IPR050821">
    <property type="entry name" value="Cytosolic_carboxypeptidase"/>
</dbReference>
<accession>A0AAU9ITW1</accession>
<proteinExistence type="inferred from homology"/>
<evidence type="ECO:0000313" key="6">
    <source>
        <dbReference type="EMBL" id="CAG9314670.1"/>
    </source>
</evidence>
<comment type="cofactor">
    <cofactor evidence="1">
        <name>Zn(2+)</name>
        <dbReference type="ChEBI" id="CHEBI:29105"/>
    </cofactor>
</comment>
<feature type="region of interest" description="Disordered" evidence="4">
    <location>
        <begin position="651"/>
        <end position="689"/>
    </location>
</feature>
<dbReference type="AlphaFoldDB" id="A0AAU9ITW1"/>
<dbReference type="PANTHER" id="PTHR12756">
    <property type="entry name" value="CYTOSOLIC CARBOXYPEPTIDASE"/>
    <property type="match status" value="1"/>
</dbReference>
<reference evidence="6" key="1">
    <citation type="submission" date="2021-09" db="EMBL/GenBank/DDBJ databases">
        <authorList>
            <consortium name="AG Swart"/>
            <person name="Singh M."/>
            <person name="Singh A."/>
            <person name="Seah K."/>
            <person name="Emmerich C."/>
        </authorList>
    </citation>
    <scope>NUCLEOTIDE SEQUENCE</scope>
    <source>
        <strain evidence="6">ATCC30299</strain>
    </source>
</reference>
<comment type="caution">
    <text evidence="6">The sequence shown here is derived from an EMBL/GenBank/DDBJ whole genome shotgun (WGS) entry which is preliminary data.</text>
</comment>
<comment type="similarity">
    <text evidence="2 3">Belongs to the peptidase M14 family.</text>
</comment>
<evidence type="ECO:0000256" key="3">
    <source>
        <dbReference type="PROSITE-ProRule" id="PRU01379"/>
    </source>
</evidence>
<dbReference type="Pfam" id="PF00246">
    <property type="entry name" value="Peptidase_M14"/>
    <property type="match status" value="1"/>
</dbReference>
<evidence type="ECO:0000256" key="2">
    <source>
        <dbReference type="ARBA" id="ARBA00005988"/>
    </source>
</evidence>
<dbReference type="InterPro" id="IPR000834">
    <property type="entry name" value="Peptidase_M14"/>
</dbReference>
<evidence type="ECO:0000256" key="1">
    <source>
        <dbReference type="ARBA" id="ARBA00001947"/>
    </source>
</evidence>
<feature type="active site" description="Proton donor/acceptor" evidence="3">
    <location>
        <position position="507"/>
    </location>
</feature>
<dbReference type="GO" id="GO:0004181">
    <property type="term" value="F:metallocarboxypeptidase activity"/>
    <property type="evidence" value="ECO:0007669"/>
    <property type="project" value="InterPro"/>
</dbReference>
<dbReference type="Pfam" id="PF18027">
    <property type="entry name" value="Pepdidase_M14_N"/>
    <property type="match status" value="1"/>
</dbReference>
<name>A0AAU9ITW1_9CILI</name>
<feature type="region of interest" description="Disordered" evidence="4">
    <location>
        <begin position="566"/>
        <end position="623"/>
    </location>
</feature>
<organism evidence="6 7">
    <name type="scientific">Blepharisma stoltei</name>
    <dbReference type="NCBI Taxonomy" id="1481888"/>
    <lineage>
        <taxon>Eukaryota</taxon>
        <taxon>Sar</taxon>
        <taxon>Alveolata</taxon>
        <taxon>Ciliophora</taxon>
        <taxon>Postciliodesmatophora</taxon>
        <taxon>Heterotrichea</taxon>
        <taxon>Heterotrichida</taxon>
        <taxon>Blepharismidae</taxon>
        <taxon>Blepharisma</taxon>
    </lineage>
</organism>
<dbReference type="Gene3D" id="3.40.630.10">
    <property type="entry name" value="Zn peptidases"/>
    <property type="match status" value="1"/>
</dbReference>
<feature type="compositionally biased region" description="Basic and acidic residues" evidence="4">
    <location>
        <begin position="586"/>
        <end position="598"/>
    </location>
</feature>